<accession>A0AAV5I115</accession>
<dbReference type="GO" id="GO:0003713">
    <property type="term" value="F:transcription coactivator activity"/>
    <property type="evidence" value="ECO:0007669"/>
    <property type="project" value="InterPro"/>
</dbReference>
<dbReference type="GO" id="GO:0031490">
    <property type="term" value="F:chromatin DNA binding"/>
    <property type="evidence" value="ECO:0007669"/>
    <property type="project" value="InterPro"/>
</dbReference>
<dbReference type="EMBL" id="BPVZ01000005">
    <property type="protein sequence ID" value="GKU91409.1"/>
    <property type="molecule type" value="Genomic_DNA"/>
</dbReference>
<name>A0AAV5I115_9ROSI</name>
<protein>
    <recommendedName>
        <fullName evidence="2">ARC105/Med15 mediator subunit C-terminal domain-containing protein</fullName>
    </recommendedName>
</protein>
<dbReference type="PANTHER" id="PTHR33137">
    <property type="entry name" value="MEDIATOR OF RNA POLYMERASE II TRANSCRIPTION SUBUNIT 15A-RELATED"/>
    <property type="match status" value="1"/>
</dbReference>
<keyword evidence="4" id="KW-1185">Reference proteome</keyword>
<dbReference type="PANTHER" id="PTHR33137:SF4">
    <property type="entry name" value="MEDIATOR OF RNA POLYMERASE II TRANSCRIPTION SUBUNIT 15A-RELATED"/>
    <property type="match status" value="1"/>
</dbReference>
<dbReference type="Pfam" id="PF21539">
    <property type="entry name" value="Med15_C"/>
    <property type="match status" value="1"/>
</dbReference>
<proteinExistence type="predicted"/>
<gene>
    <name evidence="3" type="ORF">SLEP1_g5289</name>
</gene>
<feature type="domain" description="ARC105/Med15 mediator subunit C-terminal" evidence="2">
    <location>
        <begin position="821"/>
        <end position="889"/>
    </location>
</feature>
<dbReference type="InterPro" id="IPR044661">
    <property type="entry name" value="MED15a/b/c-like"/>
</dbReference>
<evidence type="ECO:0000256" key="1">
    <source>
        <dbReference type="SAM" id="MobiDB-lite"/>
    </source>
</evidence>
<evidence type="ECO:0000259" key="2">
    <source>
        <dbReference type="Pfam" id="PF21539"/>
    </source>
</evidence>
<sequence length="924" mass="102699">MDTPKKNPPSSKECIFEVGNLNEVLKPNGFAEISSGLQSIQTNSLESRRVALGSRVPVLTSANYQRPVQGRLYSQQVIPQQNQDQYLNPKNYQQTALSVSPHKVFQQSQQTFINPTLKAAQWFLPLEHQQQLLGCKPDSIDRQDNQLPGKQSNAADLEKQKRFLNQNDMCQNFQQHSQGNPSNHSSTLPQQLCQRSNVSGLQEYQKSLGMGWRSSSNQNVFLGLGQKWQTSSGSLVTQLPQSQLQPPEHVSMSQSQSQLTKLQHLSSPSLEDTQLKFLRSGPLYQVDEGRQIIGNNLKELVYQKATSLRRKYLPILTELSRRLDPILCELAHVGRPTRQLDKGSALMQIIEKAQFALNVPSNITPEYVQILNSLEKNIECIYSSYSTLMNSLTQVQLSPNVHSVQQSLQPQSQSPHIQHMQYKRQVLHPQHAEVFAMPQRNMAEVNDMKESSGICSKIPHHQTNEVKEPKIRQSMGAGPFLHDRIESQRSEFHYQHLKSGVSSSIASQKVYQPALSQIPNHASQLTEINNPARIGISFGSANSPSFASCSLKPLSPLLGDSRKSIHDVSFMNAGSVECKQKINSLETASPCEASSPGVSPSPLLTECSHVAENCPDASLMTTDNLNVAEQPLQHLIRLVNSISDKGLSASVHDIQEIASVTDKMSDSVPITPSKCKVGQDSAVMARSCIYNAKTWTIKRKIDALSLSTDSLAGSCIRINEFGQINGIDKSELESGAINCIKRPRIEANHMLNKEIREINQRLIDTVVDITDEDTSLIETAAATEFNEGTTEFNEGTVVRCSFSAVAISPHLKSMETSILMTLIKPLRLLVPANYPACSPILLDKILEEMSEEHGDLSVRVQSKLNRSLRRFPQPMSLLEIARAWGKCARAVICEYAEQHGGGSFSSKYGPWENCLTAARTEKEW</sequence>
<organism evidence="3 4">
    <name type="scientific">Rubroshorea leprosula</name>
    <dbReference type="NCBI Taxonomy" id="152421"/>
    <lineage>
        <taxon>Eukaryota</taxon>
        <taxon>Viridiplantae</taxon>
        <taxon>Streptophyta</taxon>
        <taxon>Embryophyta</taxon>
        <taxon>Tracheophyta</taxon>
        <taxon>Spermatophyta</taxon>
        <taxon>Magnoliopsida</taxon>
        <taxon>eudicotyledons</taxon>
        <taxon>Gunneridae</taxon>
        <taxon>Pentapetalae</taxon>
        <taxon>rosids</taxon>
        <taxon>malvids</taxon>
        <taxon>Malvales</taxon>
        <taxon>Dipterocarpaceae</taxon>
        <taxon>Rubroshorea</taxon>
    </lineage>
</organism>
<feature type="region of interest" description="Disordered" evidence="1">
    <location>
        <begin position="237"/>
        <end position="265"/>
    </location>
</feature>
<comment type="caution">
    <text evidence="3">The sequence shown here is derived from an EMBL/GenBank/DDBJ whole genome shotgun (WGS) entry which is preliminary data.</text>
</comment>
<dbReference type="AlphaFoldDB" id="A0AAV5I115"/>
<evidence type="ECO:0000313" key="4">
    <source>
        <dbReference type="Proteomes" id="UP001054252"/>
    </source>
</evidence>
<dbReference type="Proteomes" id="UP001054252">
    <property type="component" value="Unassembled WGS sequence"/>
</dbReference>
<reference evidence="3 4" key="1">
    <citation type="journal article" date="2021" name="Commun. Biol.">
        <title>The genome of Shorea leprosula (Dipterocarpaceae) highlights the ecological relevance of drought in aseasonal tropical rainforests.</title>
        <authorList>
            <person name="Ng K.K.S."/>
            <person name="Kobayashi M.J."/>
            <person name="Fawcett J.A."/>
            <person name="Hatakeyama M."/>
            <person name="Paape T."/>
            <person name="Ng C.H."/>
            <person name="Ang C.C."/>
            <person name="Tnah L.H."/>
            <person name="Lee C.T."/>
            <person name="Nishiyama T."/>
            <person name="Sese J."/>
            <person name="O'Brien M.J."/>
            <person name="Copetti D."/>
            <person name="Mohd Noor M.I."/>
            <person name="Ong R.C."/>
            <person name="Putra M."/>
            <person name="Sireger I.Z."/>
            <person name="Indrioko S."/>
            <person name="Kosugi Y."/>
            <person name="Izuno A."/>
            <person name="Isagi Y."/>
            <person name="Lee S.L."/>
            <person name="Shimizu K.K."/>
        </authorList>
    </citation>
    <scope>NUCLEOTIDE SEQUENCE [LARGE SCALE GENOMIC DNA]</scope>
    <source>
        <strain evidence="3">214</strain>
    </source>
</reference>
<evidence type="ECO:0000313" key="3">
    <source>
        <dbReference type="EMBL" id="GKU91409.1"/>
    </source>
</evidence>
<dbReference type="InterPro" id="IPR048386">
    <property type="entry name" value="Med15_C"/>
</dbReference>